<evidence type="ECO:0000313" key="3">
    <source>
        <dbReference type="EMBL" id="KIK42691.1"/>
    </source>
</evidence>
<dbReference type="InterPro" id="IPR045340">
    <property type="entry name" value="DUF6533"/>
</dbReference>
<keyword evidence="1" id="KW-0812">Transmembrane</keyword>
<dbReference type="AlphaFoldDB" id="A0A0D0ALD8"/>
<feature type="transmembrane region" description="Helical" evidence="1">
    <location>
        <begin position="20"/>
        <end position="37"/>
    </location>
</feature>
<evidence type="ECO:0000313" key="4">
    <source>
        <dbReference type="Proteomes" id="UP000054485"/>
    </source>
</evidence>
<feature type="domain" description="DUF6533" evidence="2">
    <location>
        <begin position="22"/>
        <end position="48"/>
    </location>
</feature>
<name>A0A0D0ALD8_9AGAM</name>
<proteinExistence type="predicted"/>
<dbReference type="Proteomes" id="UP000054485">
    <property type="component" value="Unassembled WGS sequence"/>
</dbReference>
<organism evidence="3 4">
    <name type="scientific">Suillus luteus UH-Slu-Lm8-n1</name>
    <dbReference type="NCBI Taxonomy" id="930992"/>
    <lineage>
        <taxon>Eukaryota</taxon>
        <taxon>Fungi</taxon>
        <taxon>Dikarya</taxon>
        <taxon>Basidiomycota</taxon>
        <taxon>Agaricomycotina</taxon>
        <taxon>Agaricomycetes</taxon>
        <taxon>Agaricomycetidae</taxon>
        <taxon>Boletales</taxon>
        <taxon>Suillineae</taxon>
        <taxon>Suillaceae</taxon>
        <taxon>Suillus</taxon>
    </lineage>
</organism>
<protein>
    <recommendedName>
        <fullName evidence="2">DUF6533 domain-containing protein</fullName>
    </recommendedName>
</protein>
<evidence type="ECO:0000256" key="1">
    <source>
        <dbReference type="SAM" id="Phobius"/>
    </source>
</evidence>
<dbReference type="HOGENOM" id="CLU_3051947_0_0_1"/>
<reference evidence="3 4" key="1">
    <citation type="submission" date="2014-04" db="EMBL/GenBank/DDBJ databases">
        <authorList>
            <consortium name="DOE Joint Genome Institute"/>
            <person name="Kuo A."/>
            <person name="Ruytinx J."/>
            <person name="Rineau F."/>
            <person name="Colpaert J."/>
            <person name="Kohler A."/>
            <person name="Nagy L.G."/>
            <person name="Floudas D."/>
            <person name="Copeland A."/>
            <person name="Barry K.W."/>
            <person name="Cichocki N."/>
            <person name="Veneault-Fourrey C."/>
            <person name="LaButti K."/>
            <person name="Lindquist E.A."/>
            <person name="Lipzen A."/>
            <person name="Lundell T."/>
            <person name="Morin E."/>
            <person name="Murat C."/>
            <person name="Sun H."/>
            <person name="Tunlid A."/>
            <person name="Henrissat B."/>
            <person name="Grigoriev I.V."/>
            <person name="Hibbett D.S."/>
            <person name="Martin F."/>
            <person name="Nordberg H.P."/>
            <person name="Cantor M.N."/>
            <person name="Hua S.X."/>
        </authorList>
    </citation>
    <scope>NUCLEOTIDE SEQUENCE [LARGE SCALE GENOMIC DNA]</scope>
    <source>
        <strain evidence="3 4">UH-Slu-Lm8-n1</strain>
    </source>
</reference>
<keyword evidence="1" id="KW-1133">Transmembrane helix</keyword>
<dbReference type="Pfam" id="PF20151">
    <property type="entry name" value="DUF6533"/>
    <property type="match status" value="1"/>
</dbReference>
<dbReference type="InParanoid" id="A0A0D0ALD8"/>
<evidence type="ECO:0000259" key="2">
    <source>
        <dbReference type="Pfam" id="PF20151"/>
    </source>
</evidence>
<accession>A0A0D0ALD8</accession>
<keyword evidence="4" id="KW-1185">Reference proteome</keyword>
<sequence>MTFVSNDPSLWPMIDFQLLFSYWIVAAGVVVVYDWVLTVGQEIELIWVSDGASS</sequence>
<gene>
    <name evidence="3" type="ORF">CY34DRAFT_133144</name>
</gene>
<dbReference type="EMBL" id="KN835232">
    <property type="protein sequence ID" value="KIK42691.1"/>
    <property type="molecule type" value="Genomic_DNA"/>
</dbReference>
<keyword evidence="1" id="KW-0472">Membrane</keyword>
<reference evidence="4" key="2">
    <citation type="submission" date="2015-01" db="EMBL/GenBank/DDBJ databases">
        <title>Evolutionary Origins and Diversification of the Mycorrhizal Mutualists.</title>
        <authorList>
            <consortium name="DOE Joint Genome Institute"/>
            <consortium name="Mycorrhizal Genomics Consortium"/>
            <person name="Kohler A."/>
            <person name="Kuo A."/>
            <person name="Nagy L.G."/>
            <person name="Floudas D."/>
            <person name="Copeland A."/>
            <person name="Barry K.W."/>
            <person name="Cichocki N."/>
            <person name="Veneault-Fourrey C."/>
            <person name="LaButti K."/>
            <person name="Lindquist E.A."/>
            <person name="Lipzen A."/>
            <person name="Lundell T."/>
            <person name="Morin E."/>
            <person name="Murat C."/>
            <person name="Riley R."/>
            <person name="Ohm R."/>
            <person name="Sun H."/>
            <person name="Tunlid A."/>
            <person name="Henrissat B."/>
            <person name="Grigoriev I.V."/>
            <person name="Hibbett D.S."/>
            <person name="Martin F."/>
        </authorList>
    </citation>
    <scope>NUCLEOTIDE SEQUENCE [LARGE SCALE GENOMIC DNA]</scope>
    <source>
        <strain evidence="4">UH-Slu-Lm8-n1</strain>
    </source>
</reference>